<proteinExistence type="inferred from homology"/>
<organism evidence="5 6">
    <name type="scientific">Rhodoblastus sphagnicola</name>
    <dbReference type="NCBI Taxonomy" id="333368"/>
    <lineage>
        <taxon>Bacteria</taxon>
        <taxon>Pseudomonadati</taxon>
        <taxon>Pseudomonadota</taxon>
        <taxon>Alphaproteobacteria</taxon>
        <taxon>Hyphomicrobiales</taxon>
        <taxon>Rhodoblastaceae</taxon>
        <taxon>Rhodoblastus</taxon>
    </lineage>
</organism>
<dbReference type="PIRSF" id="PIRSF003073">
    <property type="entry name" value="DNAC_TnpB_IstB"/>
    <property type="match status" value="1"/>
</dbReference>
<dbReference type="InterPro" id="IPR003593">
    <property type="entry name" value="AAA+_ATPase"/>
</dbReference>
<sequence length="262" mass="29015">MPDAIMPDAAFLASLLTELRLPSIARNWRRIAEAADRDGWPAQKTIAALLEIEVAERASRRIQRHRDQPEAPAGKTFASFDFDAAPGVRKQHLLALGAGGDWIRNGDNLLLFGKSGTGKSHAMAAICHALIDAGRRVLFTRTIDLVQRLQTARRDLSLIGALDKLDKFDLIVLDDLSYGRKDQAETSVLFELIAHRYERHSIAITANQAFSAWATVFPDAAMTAAAVDRLVHHATIIEMNGESYRERSAARRAEREETPTLP</sequence>
<evidence type="ECO:0000256" key="2">
    <source>
        <dbReference type="ARBA" id="ARBA00022741"/>
    </source>
</evidence>
<comment type="similarity">
    <text evidence="1">Belongs to the IS21/IS1162 putative ATP-binding protein family.</text>
</comment>
<dbReference type="InterPro" id="IPR027417">
    <property type="entry name" value="P-loop_NTPase"/>
</dbReference>
<dbReference type="InterPro" id="IPR047661">
    <property type="entry name" value="IstB"/>
</dbReference>
<evidence type="ECO:0000256" key="1">
    <source>
        <dbReference type="ARBA" id="ARBA00008059"/>
    </source>
</evidence>
<dbReference type="InterPro" id="IPR028350">
    <property type="entry name" value="DNAC/IstB-like"/>
</dbReference>
<dbReference type="InterPro" id="IPR002611">
    <property type="entry name" value="IstB_ATP-bd"/>
</dbReference>
<comment type="caution">
    <text evidence="5">The sequence shown here is derived from an EMBL/GenBank/DDBJ whole genome shotgun (WGS) entry which is preliminary data.</text>
</comment>
<accession>A0A2S6N0G0</accession>
<dbReference type="PANTHER" id="PTHR30050">
    <property type="entry name" value="CHROMOSOMAL REPLICATION INITIATOR PROTEIN DNAA"/>
    <property type="match status" value="1"/>
</dbReference>
<gene>
    <name evidence="5" type="ORF">CCR94_18615</name>
</gene>
<evidence type="ECO:0000313" key="5">
    <source>
        <dbReference type="EMBL" id="PPQ28113.1"/>
    </source>
</evidence>
<evidence type="ECO:0000259" key="4">
    <source>
        <dbReference type="SMART" id="SM00382"/>
    </source>
</evidence>
<dbReference type="Proteomes" id="UP000239089">
    <property type="component" value="Unassembled WGS sequence"/>
</dbReference>
<keyword evidence="6" id="KW-1185">Reference proteome</keyword>
<dbReference type="PANTHER" id="PTHR30050:SF4">
    <property type="entry name" value="ATP-BINDING PROTEIN RV3427C IN INSERTION SEQUENCE-RELATED"/>
    <property type="match status" value="1"/>
</dbReference>
<evidence type="ECO:0000256" key="3">
    <source>
        <dbReference type="ARBA" id="ARBA00022840"/>
    </source>
</evidence>
<dbReference type="Pfam" id="PF01695">
    <property type="entry name" value="IstB_IS21"/>
    <property type="match status" value="1"/>
</dbReference>
<dbReference type="GO" id="GO:0006260">
    <property type="term" value="P:DNA replication"/>
    <property type="evidence" value="ECO:0007669"/>
    <property type="project" value="TreeGrafter"/>
</dbReference>
<dbReference type="Gene3D" id="3.40.50.300">
    <property type="entry name" value="P-loop containing nucleotide triphosphate hydrolases"/>
    <property type="match status" value="1"/>
</dbReference>
<keyword evidence="3" id="KW-0067">ATP-binding</keyword>
<dbReference type="EMBL" id="NHSJ01000115">
    <property type="protein sequence ID" value="PPQ28113.1"/>
    <property type="molecule type" value="Genomic_DNA"/>
</dbReference>
<dbReference type="GO" id="GO:0005524">
    <property type="term" value="F:ATP binding"/>
    <property type="evidence" value="ECO:0007669"/>
    <property type="project" value="UniProtKB-KW"/>
</dbReference>
<reference evidence="5 6" key="1">
    <citation type="journal article" date="2018" name="Arch. Microbiol.">
        <title>New insights into the metabolic potential of the phototrophic purple bacterium Rhodopila globiformis DSM 161(T) from its draft genome sequence and evidence for a vanadium-dependent nitrogenase.</title>
        <authorList>
            <person name="Imhoff J.F."/>
            <person name="Rahn T."/>
            <person name="Kunzel S."/>
            <person name="Neulinger S.C."/>
        </authorList>
    </citation>
    <scope>NUCLEOTIDE SEQUENCE [LARGE SCALE GENOMIC DNA]</scope>
    <source>
        <strain evidence="5 6">DSM 16996</strain>
    </source>
</reference>
<dbReference type="NCBIfam" id="NF006038">
    <property type="entry name" value="PRK08181.1"/>
    <property type="match status" value="1"/>
</dbReference>
<keyword evidence="2" id="KW-0547">Nucleotide-binding</keyword>
<dbReference type="OrthoDB" id="8150723at2"/>
<evidence type="ECO:0000313" key="6">
    <source>
        <dbReference type="Proteomes" id="UP000239089"/>
    </source>
</evidence>
<dbReference type="SMART" id="SM00382">
    <property type="entry name" value="AAA"/>
    <property type="match status" value="1"/>
</dbReference>
<dbReference type="AlphaFoldDB" id="A0A2S6N0G0"/>
<name>A0A2S6N0G0_9HYPH</name>
<dbReference type="NCBIfam" id="NF038214">
    <property type="entry name" value="IS21_help_AAA"/>
    <property type="match status" value="1"/>
</dbReference>
<feature type="domain" description="AAA+ ATPase" evidence="4">
    <location>
        <begin position="105"/>
        <end position="238"/>
    </location>
</feature>
<protein>
    <recommendedName>
        <fullName evidence="4">AAA+ ATPase domain-containing protein</fullName>
    </recommendedName>
</protein>
<dbReference type="SUPFAM" id="SSF52540">
    <property type="entry name" value="P-loop containing nucleoside triphosphate hydrolases"/>
    <property type="match status" value="1"/>
</dbReference>